<gene>
    <name evidence="3" type="ORF">E0486_18005</name>
</gene>
<dbReference type="InterPro" id="IPR003848">
    <property type="entry name" value="DUF218"/>
</dbReference>
<dbReference type="AlphaFoldDB" id="A0A4V2WLU6"/>
<keyword evidence="1" id="KW-0732">Signal</keyword>
<keyword evidence="4" id="KW-1185">Reference proteome</keyword>
<proteinExistence type="predicted"/>
<sequence length="212" mass="23681">MRKKLFYLLLVLTATALATVFFCNRAVDRAAEGRLYTDVGAIPYRKVGLLLGTAKQLESGWENRYYTYRIEAAAALLKAGKIRYLVISGDNSRKDYDEPSLMRADLIAAGVDSARIFLDYAGFRTFDSMVRLHDVFGQDSVTVISQAFHNERALYIAGREGISAIGFNARDVGARSGLRVQARERLARVKLFLDYLMGTRPKFLGPKVVLPS</sequence>
<evidence type="ECO:0000313" key="4">
    <source>
        <dbReference type="Proteomes" id="UP000295164"/>
    </source>
</evidence>
<dbReference type="PANTHER" id="PTHR30336:SF20">
    <property type="entry name" value="DUF218 DOMAIN-CONTAINING PROTEIN"/>
    <property type="match status" value="1"/>
</dbReference>
<dbReference type="CDD" id="cd06259">
    <property type="entry name" value="YdcF-like"/>
    <property type="match status" value="1"/>
</dbReference>
<dbReference type="OrthoDB" id="9782395at2"/>
<dbReference type="EMBL" id="SKFH01000057">
    <property type="protein sequence ID" value="TCZ64711.1"/>
    <property type="molecule type" value="Genomic_DNA"/>
</dbReference>
<name>A0A4V2WLU6_9BACT</name>
<reference evidence="3 4" key="1">
    <citation type="submission" date="2019-03" db="EMBL/GenBank/DDBJ databases">
        <authorList>
            <person name="Kim M.K.M."/>
        </authorList>
    </citation>
    <scope>NUCLEOTIDE SEQUENCE [LARGE SCALE GENOMIC DNA]</scope>
    <source>
        <strain evidence="3 4">17J68-15</strain>
    </source>
</reference>
<evidence type="ECO:0000259" key="2">
    <source>
        <dbReference type="Pfam" id="PF02698"/>
    </source>
</evidence>
<organism evidence="3 4">
    <name type="scientific">Flaviaesturariibacter aridisoli</name>
    <dbReference type="NCBI Taxonomy" id="2545761"/>
    <lineage>
        <taxon>Bacteria</taxon>
        <taxon>Pseudomonadati</taxon>
        <taxon>Bacteroidota</taxon>
        <taxon>Chitinophagia</taxon>
        <taxon>Chitinophagales</taxon>
        <taxon>Chitinophagaceae</taxon>
        <taxon>Flaviaestuariibacter</taxon>
    </lineage>
</organism>
<dbReference type="PANTHER" id="PTHR30336">
    <property type="entry name" value="INNER MEMBRANE PROTEIN, PROBABLE PERMEASE"/>
    <property type="match status" value="1"/>
</dbReference>
<dbReference type="Pfam" id="PF02698">
    <property type="entry name" value="DUF218"/>
    <property type="match status" value="1"/>
</dbReference>
<accession>A0A4V2WLU6</accession>
<dbReference type="Proteomes" id="UP000295164">
    <property type="component" value="Unassembled WGS sequence"/>
</dbReference>
<feature type="domain" description="DUF218" evidence="2">
    <location>
        <begin position="51"/>
        <end position="169"/>
    </location>
</feature>
<dbReference type="RefSeq" id="WP_131854372.1">
    <property type="nucleotide sequence ID" value="NZ_SKFH01000057.1"/>
</dbReference>
<protein>
    <submittedName>
        <fullName evidence="3">Vancomycin high temperature exclusion protein</fullName>
    </submittedName>
</protein>
<dbReference type="InterPro" id="IPR051599">
    <property type="entry name" value="Cell_Envelope_Assoc"/>
</dbReference>
<evidence type="ECO:0000313" key="3">
    <source>
        <dbReference type="EMBL" id="TCZ64711.1"/>
    </source>
</evidence>
<comment type="caution">
    <text evidence="3">The sequence shown here is derived from an EMBL/GenBank/DDBJ whole genome shotgun (WGS) entry which is preliminary data.</text>
</comment>
<feature type="chain" id="PRO_5020703513" evidence="1">
    <location>
        <begin position="19"/>
        <end position="212"/>
    </location>
</feature>
<dbReference type="GO" id="GO:0005886">
    <property type="term" value="C:plasma membrane"/>
    <property type="evidence" value="ECO:0007669"/>
    <property type="project" value="TreeGrafter"/>
</dbReference>
<evidence type="ECO:0000256" key="1">
    <source>
        <dbReference type="SAM" id="SignalP"/>
    </source>
</evidence>
<feature type="signal peptide" evidence="1">
    <location>
        <begin position="1"/>
        <end position="18"/>
    </location>
</feature>